<organism evidence="2 3">
    <name type="scientific">Flectobacillus roseus</name>
    <dbReference type="NCBI Taxonomy" id="502259"/>
    <lineage>
        <taxon>Bacteria</taxon>
        <taxon>Pseudomonadati</taxon>
        <taxon>Bacteroidota</taxon>
        <taxon>Cytophagia</taxon>
        <taxon>Cytophagales</taxon>
        <taxon>Flectobacillaceae</taxon>
        <taxon>Flectobacillus</taxon>
    </lineage>
</organism>
<keyword evidence="3" id="KW-1185">Reference proteome</keyword>
<dbReference type="RefSeq" id="WP_283343166.1">
    <property type="nucleotide sequence ID" value="NZ_JASHIF010000002.1"/>
</dbReference>
<feature type="chain" id="PRO_5045604837" evidence="1">
    <location>
        <begin position="24"/>
        <end position="204"/>
    </location>
</feature>
<gene>
    <name evidence="2" type="ORF">QM524_01540</name>
</gene>
<sequence length="204" mass="23690">MKNLKLHFLLSIFLVSIAQSITAQTTSYQPDSIQWEKINKWVKRAQDKYPSEIDCQTASIFTNLFWGDRRVSESVSNGMKSIFKRTFMKSVHSFQGTFSFLISFDEKSNVKTIAFSENVPSEFILVVQNNFNQTIEDISRIDRLKGTLHNKKILLMLHLSWMFNYNPNTMTYSDDGTKSIKFKEESTGKGEILFAESNFMSRQF</sequence>
<feature type="signal peptide" evidence="1">
    <location>
        <begin position="1"/>
        <end position="23"/>
    </location>
</feature>
<evidence type="ECO:0000313" key="2">
    <source>
        <dbReference type="EMBL" id="MDI9857880.1"/>
    </source>
</evidence>
<comment type="caution">
    <text evidence="2">The sequence shown here is derived from an EMBL/GenBank/DDBJ whole genome shotgun (WGS) entry which is preliminary data.</text>
</comment>
<protein>
    <submittedName>
        <fullName evidence="2">Uncharacterized protein</fullName>
    </submittedName>
</protein>
<name>A0ABT6Y2U5_9BACT</name>
<accession>A0ABT6Y2U5</accession>
<evidence type="ECO:0000313" key="3">
    <source>
        <dbReference type="Proteomes" id="UP001236507"/>
    </source>
</evidence>
<dbReference type="EMBL" id="JASHIF010000002">
    <property type="protein sequence ID" value="MDI9857880.1"/>
    <property type="molecule type" value="Genomic_DNA"/>
</dbReference>
<reference evidence="2 3" key="1">
    <citation type="submission" date="2023-05" db="EMBL/GenBank/DDBJ databases">
        <title>Novel species of genus Flectobacillus isolated from stream in China.</title>
        <authorList>
            <person name="Lu H."/>
        </authorList>
    </citation>
    <scope>NUCLEOTIDE SEQUENCE [LARGE SCALE GENOMIC DNA]</scope>
    <source>
        <strain evidence="2 3">KCTC 42575</strain>
    </source>
</reference>
<keyword evidence="1" id="KW-0732">Signal</keyword>
<evidence type="ECO:0000256" key="1">
    <source>
        <dbReference type="SAM" id="SignalP"/>
    </source>
</evidence>
<proteinExistence type="predicted"/>
<dbReference type="Proteomes" id="UP001236507">
    <property type="component" value="Unassembled WGS sequence"/>
</dbReference>